<comment type="function">
    <text evidence="4">Reversible hydration of carbon dioxide.</text>
</comment>
<dbReference type="EC" id="4.2.1.1" evidence="4"/>
<keyword evidence="3 4" id="KW-0862">Zinc</keyword>
<keyword evidence="4" id="KW-0456">Lyase</keyword>
<sequence>MTLNEDQCKDVEQSKITIKEVARKDGKLKSPIDLVIGVMKPLYLDRIKWMSFENAPRAMKVTNSGETVVITAKWEKEIPYLANGPLCGNYVFSQAHFHWGAYEGEGSEHTVNGVSYPMEMHVLFFKSQYLTQEAAIKEDDGIVIIAYLMKVVDESTLGLKWLSAQLDRVLEPQTSAFMPPFPLSSLLAPTTQDYTLYWGSLAIGDCSHTIQWLISRSALGICKEDLNKFRRILNFQKESMVDNFRTSSQDFGQTVFHVNPSVETEHFLLPGTFCFPGQPQKLCDIIRANNPADKNERTIEKSERSEERKLLESKYLIPTQPLQQILKECSDEWNTSPESYSVKTNDSNSLIAQHKNKVSNHSKKQCQSRSIRIKKLTYEKERRQELEKNRLKMIREIEGSTGQKVYKLGIKSIGLNNKNLLTEKVRENGLTQQIKSGDVQKIIVETEIENEKIYREFEDVILDREIFQEHDVVRTLNVTKASTEQLIKNNDDSDFHPIVAWSTEKASEGVNKDNIGKEKPVAKSKLPRPIQHKKPVIQSSLVKYFTNEYKKQQPELETLHLNVSETKNYKTVNLSPTPKPNQEQGKQPPKKHLQRLQGESLRFCKKPADL</sequence>
<dbReference type="AlphaFoldDB" id="A0A1B6KV51"/>
<dbReference type="PANTHER" id="PTHR18952">
    <property type="entry name" value="CARBONIC ANHYDRASE"/>
    <property type="match status" value="1"/>
</dbReference>
<keyword evidence="2 4" id="KW-0479">Metal-binding</keyword>
<dbReference type="GO" id="GO:0005737">
    <property type="term" value="C:cytoplasm"/>
    <property type="evidence" value="ECO:0007669"/>
    <property type="project" value="TreeGrafter"/>
</dbReference>
<dbReference type="GO" id="GO:0004089">
    <property type="term" value="F:carbonate dehydratase activity"/>
    <property type="evidence" value="ECO:0007669"/>
    <property type="project" value="UniProtKB-UniRule"/>
</dbReference>
<evidence type="ECO:0000259" key="6">
    <source>
        <dbReference type="PROSITE" id="PS51144"/>
    </source>
</evidence>
<proteinExistence type="inferred from homology"/>
<evidence type="ECO:0000256" key="4">
    <source>
        <dbReference type="RuleBase" id="RU367011"/>
    </source>
</evidence>
<dbReference type="InterPro" id="IPR001148">
    <property type="entry name" value="CA_dom"/>
</dbReference>
<accession>A0A1B6KV51</accession>
<dbReference type="Pfam" id="PF00194">
    <property type="entry name" value="Carb_anhydrase"/>
    <property type="match status" value="1"/>
</dbReference>
<dbReference type="EMBL" id="GEBQ01006598">
    <property type="protein sequence ID" value="JAT33379.1"/>
    <property type="molecule type" value="Transcribed_RNA"/>
</dbReference>
<evidence type="ECO:0000256" key="3">
    <source>
        <dbReference type="ARBA" id="ARBA00022833"/>
    </source>
</evidence>
<feature type="compositionally biased region" description="Polar residues" evidence="5">
    <location>
        <begin position="570"/>
        <end position="585"/>
    </location>
</feature>
<evidence type="ECO:0000256" key="1">
    <source>
        <dbReference type="ARBA" id="ARBA00010718"/>
    </source>
</evidence>
<feature type="region of interest" description="Disordered" evidence="5">
    <location>
        <begin position="570"/>
        <end position="610"/>
    </location>
</feature>
<dbReference type="PROSITE" id="PS00162">
    <property type="entry name" value="ALPHA_CA_1"/>
    <property type="match status" value="1"/>
</dbReference>
<evidence type="ECO:0000313" key="7">
    <source>
        <dbReference type="EMBL" id="JAT15308.1"/>
    </source>
</evidence>
<name>A0A1B6KV51_9HEMI</name>
<dbReference type="EMBL" id="GEBQ01024669">
    <property type="protein sequence ID" value="JAT15308.1"/>
    <property type="molecule type" value="Transcribed_RNA"/>
</dbReference>
<gene>
    <name evidence="8" type="ORF">g.21668</name>
    <name evidence="7" type="ORF">g.21669</name>
</gene>
<evidence type="ECO:0000313" key="8">
    <source>
        <dbReference type="EMBL" id="JAT33379.1"/>
    </source>
</evidence>
<dbReference type="SUPFAM" id="SSF51069">
    <property type="entry name" value="Carbonic anhydrase"/>
    <property type="match status" value="1"/>
</dbReference>
<evidence type="ECO:0000256" key="5">
    <source>
        <dbReference type="SAM" id="MobiDB-lite"/>
    </source>
</evidence>
<comment type="catalytic activity">
    <reaction evidence="4">
        <text>hydrogencarbonate + H(+) = CO2 + H2O</text>
        <dbReference type="Rhea" id="RHEA:10748"/>
        <dbReference type="ChEBI" id="CHEBI:15377"/>
        <dbReference type="ChEBI" id="CHEBI:15378"/>
        <dbReference type="ChEBI" id="CHEBI:16526"/>
        <dbReference type="ChEBI" id="CHEBI:17544"/>
        <dbReference type="EC" id="4.2.1.1"/>
    </reaction>
</comment>
<dbReference type="InterPro" id="IPR023561">
    <property type="entry name" value="Carbonic_anhydrase_a-class"/>
</dbReference>
<dbReference type="GO" id="GO:0008270">
    <property type="term" value="F:zinc ion binding"/>
    <property type="evidence" value="ECO:0007669"/>
    <property type="project" value="UniProtKB-UniRule"/>
</dbReference>
<organism evidence="7">
    <name type="scientific">Graphocephala atropunctata</name>
    <dbReference type="NCBI Taxonomy" id="36148"/>
    <lineage>
        <taxon>Eukaryota</taxon>
        <taxon>Metazoa</taxon>
        <taxon>Ecdysozoa</taxon>
        <taxon>Arthropoda</taxon>
        <taxon>Hexapoda</taxon>
        <taxon>Insecta</taxon>
        <taxon>Pterygota</taxon>
        <taxon>Neoptera</taxon>
        <taxon>Paraneoptera</taxon>
        <taxon>Hemiptera</taxon>
        <taxon>Auchenorrhyncha</taxon>
        <taxon>Membracoidea</taxon>
        <taxon>Cicadellidae</taxon>
        <taxon>Cicadellinae</taxon>
        <taxon>Cicadellini</taxon>
        <taxon>Graphocephala</taxon>
    </lineage>
</organism>
<dbReference type="PANTHER" id="PTHR18952:SF233">
    <property type="entry name" value="CARBONIC ANHYDRASE 14"/>
    <property type="match status" value="1"/>
</dbReference>
<dbReference type="CDD" id="cd00326">
    <property type="entry name" value="alpha_CA"/>
    <property type="match status" value="1"/>
</dbReference>
<protein>
    <recommendedName>
        <fullName evidence="4">Carbonic anhydrase</fullName>
        <ecNumber evidence="4">4.2.1.1</ecNumber>
    </recommendedName>
</protein>
<comment type="similarity">
    <text evidence="1 4">Belongs to the alpha-carbonic anhydrase family.</text>
</comment>
<feature type="domain" description="Alpha-carbonic anhydrase" evidence="6">
    <location>
        <begin position="1"/>
        <end position="260"/>
    </location>
</feature>
<dbReference type="InterPro" id="IPR018338">
    <property type="entry name" value="Carbonic_anhydrase_a-class_CS"/>
</dbReference>
<dbReference type="Gene3D" id="3.10.200.10">
    <property type="entry name" value="Alpha carbonic anhydrase"/>
    <property type="match status" value="1"/>
</dbReference>
<dbReference type="SMART" id="SM01057">
    <property type="entry name" value="Carb_anhydrase"/>
    <property type="match status" value="1"/>
</dbReference>
<dbReference type="PROSITE" id="PS51144">
    <property type="entry name" value="ALPHA_CA_2"/>
    <property type="match status" value="1"/>
</dbReference>
<evidence type="ECO:0000256" key="2">
    <source>
        <dbReference type="ARBA" id="ARBA00022723"/>
    </source>
</evidence>
<comment type="cofactor">
    <cofactor evidence="4">
        <name>Zn(2+)</name>
        <dbReference type="ChEBI" id="CHEBI:29105"/>
    </cofactor>
</comment>
<reference evidence="7" key="1">
    <citation type="submission" date="2015-11" db="EMBL/GenBank/DDBJ databases">
        <title>De novo transcriptome assembly of four potential Pierce s Disease insect vectors from Arizona vineyards.</title>
        <authorList>
            <person name="Tassone E.E."/>
        </authorList>
    </citation>
    <scope>NUCLEOTIDE SEQUENCE</scope>
</reference>
<dbReference type="InterPro" id="IPR036398">
    <property type="entry name" value="CA_dom_sf"/>
</dbReference>